<dbReference type="InterPro" id="IPR010664">
    <property type="entry name" value="LipoPS_assembly_LptC-rel"/>
</dbReference>
<dbReference type="Gene3D" id="2.60.450.10">
    <property type="entry name" value="Lipopolysaccharide (LPS) transport protein A like domain"/>
    <property type="match status" value="1"/>
</dbReference>
<protein>
    <submittedName>
        <fullName evidence="3">LPS export ABC transporter periplasmic protein LptC</fullName>
    </submittedName>
</protein>
<keyword evidence="2" id="KW-0732">Signal</keyword>
<dbReference type="Pfam" id="PF06835">
    <property type="entry name" value="LptC"/>
    <property type="match status" value="1"/>
</dbReference>
<reference evidence="3 4" key="1">
    <citation type="submission" date="2020-01" db="EMBL/GenBank/DDBJ databases">
        <title>Genomes assembled from Gulf of Kutch pelagic sediment metagenomes.</title>
        <authorList>
            <person name="Chandrashekar M."/>
            <person name="Mahajan M.S."/>
            <person name="Dave K.J."/>
            <person name="Vatsa P."/>
            <person name="Nathani N.M."/>
        </authorList>
    </citation>
    <scope>NUCLEOTIDE SEQUENCE [LARGE SCALE GENOMIC DNA]</scope>
    <source>
        <strain evidence="3">KS3-K002</strain>
    </source>
</reference>
<evidence type="ECO:0000256" key="1">
    <source>
        <dbReference type="SAM" id="MobiDB-lite"/>
    </source>
</evidence>
<dbReference type="EMBL" id="JAACAK010000067">
    <property type="protein sequence ID" value="NIR75242.1"/>
    <property type="molecule type" value="Genomic_DNA"/>
</dbReference>
<evidence type="ECO:0000313" key="4">
    <source>
        <dbReference type="Proteomes" id="UP000702544"/>
    </source>
</evidence>
<feature type="signal peptide" evidence="2">
    <location>
        <begin position="1"/>
        <end position="19"/>
    </location>
</feature>
<dbReference type="GO" id="GO:0005886">
    <property type="term" value="C:plasma membrane"/>
    <property type="evidence" value="ECO:0007669"/>
    <property type="project" value="InterPro"/>
</dbReference>
<name>A0AAE5CB26_9BACT</name>
<evidence type="ECO:0000256" key="2">
    <source>
        <dbReference type="SAM" id="SignalP"/>
    </source>
</evidence>
<gene>
    <name evidence="3" type="primary">lptC</name>
    <name evidence="3" type="ORF">GWO12_09035</name>
</gene>
<dbReference type="AlphaFoldDB" id="A0AAE5CB26"/>
<dbReference type="InterPro" id="IPR026265">
    <property type="entry name" value="LptC"/>
</dbReference>
<comment type="caution">
    <text evidence="3">The sequence shown here is derived from an EMBL/GenBank/DDBJ whole genome shotgun (WGS) entry which is preliminary data.</text>
</comment>
<dbReference type="PROSITE" id="PS51257">
    <property type="entry name" value="PROKAR_LIPOPROTEIN"/>
    <property type="match status" value="1"/>
</dbReference>
<dbReference type="GO" id="GO:0015221">
    <property type="term" value="F:lipopolysaccharide transmembrane transporter activity"/>
    <property type="evidence" value="ECO:0007669"/>
    <property type="project" value="InterPro"/>
</dbReference>
<sequence length="186" mass="20977">MRAAAAAIAGLLLALAACSDSNEAPLVAEEILRLNERANRVAIGLEHYVASEGIRRAKVVADTAFFIEEESLIELRDMEVTFYDEDGKETTFLTAREGTYDWETGNMTARHDVVVVKREEGRRIETSVMYYERPEDRIWSDVRTTMYEEDGTIVEGTSFTSNSGMDRVELTEPSVIRRGSQPRSEE</sequence>
<dbReference type="NCBIfam" id="TIGR04409">
    <property type="entry name" value="LptC_YrbK"/>
    <property type="match status" value="1"/>
</dbReference>
<dbReference type="Proteomes" id="UP000702544">
    <property type="component" value="Unassembled WGS sequence"/>
</dbReference>
<feature type="region of interest" description="Disordered" evidence="1">
    <location>
        <begin position="157"/>
        <end position="186"/>
    </location>
</feature>
<accession>A0AAE5CB26</accession>
<feature type="chain" id="PRO_5041978854" evidence="2">
    <location>
        <begin position="20"/>
        <end position="186"/>
    </location>
</feature>
<organism evidence="3 4">
    <name type="scientific">Candidatus Kutchimonas denitrificans</name>
    <dbReference type="NCBI Taxonomy" id="3056748"/>
    <lineage>
        <taxon>Bacteria</taxon>
        <taxon>Pseudomonadati</taxon>
        <taxon>Gemmatimonadota</taxon>
        <taxon>Gemmatimonadia</taxon>
        <taxon>Candidatus Palauibacterales</taxon>
        <taxon>Candidatus Palauibacteraceae</taxon>
        <taxon>Candidatus Kutchimonas</taxon>
    </lineage>
</organism>
<evidence type="ECO:0000313" key="3">
    <source>
        <dbReference type="EMBL" id="NIR75242.1"/>
    </source>
</evidence>
<proteinExistence type="predicted"/>